<feature type="domain" description="Homologous-pairing protein 2 winged helix" evidence="7">
    <location>
        <begin position="109"/>
        <end position="159"/>
    </location>
</feature>
<reference evidence="8 9" key="1">
    <citation type="submission" date="2016-05" db="EMBL/GenBank/DDBJ databases">
        <title>A degradative enzymes factory behind the ericoid mycorrhizal symbiosis.</title>
        <authorList>
            <consortium name="DOE Joint Genome Institute"/>
            <person name="Martino E."/>
            <person name="Morin E."/>
            <person name="Grelet G."/>
            <person name="Kuo A."/>
            <person name="Kohler A."/>
            <person name="Daghino S."/>
            <person name="Barry K."/>
            <person name="Choi C."/>
            <person name="Cichocki N."/>
            <person name="Clum A."/>
            <person name="Copeland A."/>
            <person name="Hainaut M."/>
            <person name="Haridas S."/>
            <person name="Labutti K."/>
            <person name="Lindquist E."/>
            <person name="Lipzen A."/>
            <person name="Khouja H.-R."/>
            <person name="Murat C."/>
            <person name="Ohm R."/>
            <person name="Olson A."/>
            <person name="Spatafora J."/>
            <person name="Veneault-Fourrey C."/>
            <person name="Henrissat B."/>
            <person name="Grigoriev I."/>
            <person name="Martin F."/>
            <person name="Perotto S."/>
        </authorList>
    </citation>
    <scope>NUCLEOTIDE SEQUENCE [LARGE SCALE GENOMIC DNA]</scope>
    <source>
        <strain evidence="8 9">UAMH 7357</strain>
    </source>
</reference>
<name>A0A2J6PRP0_9HELO</name>
<feature type="compositionally biased region" description="Basic and acidic residues" evidence="6">
    <location>
        <begin position="26"/>
        <end position="58"/>
    </location>
</feature>
<keyword evidence="4" id="KW-0539">Nucleus</keyword>
<organism evidence="8 9">
    <name type="scientific">Hyaloscypha hepaticicola</name>
    <dbReference type="NCBI Taxonomy" id="2082293"/>
    <lineage>
        <taxon>Eukaryota</taxon>
        <taxon>Fungi</taxon>
        <taxon>Dikarya</taxon>
        <taxon>Ascomycota</taxon>
        <taxon>Pezizomycotina</taxon>
        <taxon>Leotiomycetes</taxon>
        <taxon>Helotiales</taxon>
        <taxon>Hyaloscyphaceae</taxon>
        <taxon>Hyaloscypha</taxon>
    </lineage>
</organism>
<comment type="subcellular location">
    <subcellularLocation>
        <location evidence="1">Nucleus</location>
    </subcellularLocation>
</comment>
<evidence type="ECO:0000256" key="2">
    <source>
        <dbReference type="ARBA" id="ARBA00007922"/>
    </source>
</evidence>
<accession>A0A2J6PRP0</accession>
<comment type="similarity">
    <text evidence="2">Belongs to the HOP2 family.</text>
</comment>
<dbReference type="PANTHER" id="PTHR15938">
    <property type="entry name" value="TBP-1 INTERACTING PROTEIN"/>
    <property type="match status" value="1"/>
</dbReference>
<evidence type="ECO:0000256" key="4">
    <source>
        <dbReference type="ARBA" id="ARBA00023242"/>
    </source>
</evidence>
<evidence type="ECO:0000256" key="5">
    <source>
        <dbReference type="ARBA" id="ARBA00023254"/>
    </source>
</evidence>
<dbReference type="GO" id="GO:0000709">
    <property type="term" value="P:meiotic joint molecule formation"/>
    <property type="evidence" value="ECO:0007669"/>
    <property type="project" value="TreeGrafter"/>
</dbReference>
<feature type="compositionally biased region" description="Basic and acidic residues" evidence="6">
    <location>
        <begin position="94"/>
        <end position="103"/>
    </location>
</feature>
<evidence type="ECO:0000313" key="8">
    <source>
        <dbReference type="EMBL" id="PMD16669.1"/>
    </source>
</evidence>
<keyword evidence="5" id="KW-0469">Meiosis</keyword>
<sequence>MAPNKPKPTNDDTSSTTSELPPVLKPKTEKAKVTKPKSDKPKAEKAKTVKKEKEKGDDGAGAGDGVGKKGEKSGVGVKEKGDGGGSGGGVGGKKAGDGKEKVKSVNGEEAVELMARYLREQNRPYSATEVSANLHGKVTKTVADKLLKEMEQNGQIMGKATKKDGGGQWVFWALQVSDTLSPEQLASMDETIKTLKSIIPTLKTTHRNLTTKLNALLSAPTTAALHTLITTLTESNKLKAEKLRGFKEGEVKMVTKEEVAKVDREVREWGGKRKRRMDAFRGLEDVCLQGPWSREELWEKAGLEEDCYVSVKK</sequence>
<evidence type="ECO:0000259" key="7">
    <source>
        <dbReference type="Pfam" id="PF07106"/>
    </source>
</evidence>
<dbReference type="GO" id="GO:0000794">
    <property type="term" value="C:condensed nuclear chromosome"/>
    <property type="evidence" value="ECO:0007669"/>
    <property type="project" value="TreeGrafter"/>
</dbReference>
<dbReference type="AlphaFoldDB" id="A0A2J6PRP0"/>
<dbReference type="GO" id="GO:0120231">
    <property type="term" value="C:DNA recombinase auxiliary factor complex"/>
    <property type="evidence" value="ECO:0007669"/>
    <property type="project" value="TreeGrafter"/>
</dbReference>
<dbReference type="GO" id="GO:0003690">
    <property type="term" value="F:double-stranded DNA binding"/>
    <property type="evidence" value="ECO:0007669"/>
    <property type="project" value="TreeGrafter"/>
</dbReference>
<evidence type="ECO:0000256" key="1">
    <source>
        <dbReference type="ARBA" id="ARBA00004123"/>
    </source>
</evidence>
<dbReference type="PANTHER" id="PTHR15938:SF0">
    <property type="entry name" value="HOMOLOGOUS-PAIRING PROTEIN 2 HOMOLOG"/>
    <property type="match status" value="1"/>
</dbReference>
<proteinExistence type="inferred from homology"/>
<dbReference type="Pfam" id="PF07106">
    <property type="entry name" value="WHD_TBPIP"/>
    <property type="match status" value="1"/>
</dbReference>
<dbReference type="Proteomes" id="UP000235672">
    <property type="component" value="Unassembled WGS sequence"/>
</dbReference>
<gene>
    <name evidence="8" type="ORF">NA56DRAFT_580038</name>
</gene>
<keyword evidence="9" id="KW-1185">Reference proteome</keyword>
<dbReference type="GO" id="GO:0010774">
    <property type="term" value="P:meiotic strand invasion involved in reciprocal meiotic recombination"/>
    <property type="evidence" value="ECO:0007669"/>
    <property type="project" value="TreeGrafter"/>
</dbReference>
<keyword evidence="3" id="KW-0233">DNA recombination</keyword>
<feature type="compositionally biased region" description="Basic and acidic residues" evidence="6">
    <location>
        <begin position="66"/>
        <end position="82"/>
    </location>
</feature>
<dbReference type="STRING" id="1745343.A0A2J6PRP0"/>
<protein>
    <submittedName>
        <fullName evidence="8">TBPIP-domain-containing protein</fullName>
    </submittedName>
</protein>
<dbReference type="Gene3D" id="1.10.10.10">
    <property type="entry name" value="Winged helix-like DNA-binding domain superfamily/Winged helix DNA-binding domain"/>
    <property type="match status" value="1"/>
</dbReference>
<dbReference type="GO" id="GO:0007129">
    <property type="term" value="P:homologous chromosome pairing at meiosis"/>
    <property type="evidence" value="ECO:0007669"/>
    <property type="project" value="TreeGrafter"/>
</dbReference>
<dbReference type="EMBL" id="KZ613504">
    <property type="protein sequence ID" value="PMD16669.1"/>
    <property type="molecule type" value="Genomic_DNA"/>
</dbReference>
<evidence type="ECO:0000313" key="9">
    <source>
        <dbReference type="Proteomes" id="UP000235672"/>
    </source>
</evidence>
<evidence type="ECO:0000256" key="6">
    <source>
        <dbReference type="SAM" id="MobiDB-lite"/>
    </source>
</evidence>
<evidence type="ECO:0000256" key="3">
    <source>
        <dbReference type="ARBA" id="ARBA00023172"/>
    </source>
</evidence>
<feature type="compositionally biased region" description="Gly residues" evidence="6">
    <location>
        <begin position="83"/>
        <end position="93"/>
    </location>
</feature>
<feature type="region of interest" description="Disordered" evidence="6">
    <location>
        <begin position="1"/>
        <end position="105"/>
    </location>
</feature>
<dbReference type="InterPro" id="IPR036388">
    <property type="entry name" value="WH-like_DNA-bd_sf"/>
</dbReference>
<dbReference type="GO" id="GO:0120230">
    <property type="term" value="F:recombinase activator activity"/>
    <property type="evidence" value="ECO:0007669"/>
    <property type="project" value="TreeGrafter"/>
</dbReference>
<dbReference type="InterPro" id="IPR010776">
    <property type="entry name" value="Hop2_WH_dom"/>
</dbReference>
<dbReference type="OrthoDB" id="272266at2759"/>